<dbReference type="InterPro" id="IPR011006">
    <property type="entry name" value="CheY-like_superfamily"/>
</dbReference>
<dbReference type="InterPro" id="IPR003594">
    <property type="entry name" value="HATPase_dom"/>
</dbReference>
<dbReference type="Gene3D" id="1.10.287.130">
    <property type="match status" value="1"/>
</dbReference>
<evidence type="ECO:0000256" key="12">
    <source>
        <dbReference type="SAM" id="Coils"/>
    </source>
</evidence>
<evidence type="ECO:0000256" key="6">
    <source>
        <dbReference type="ARBA" id="ARBA00022679"/>
    </source>
</evidence>
<evidence type="ECO:0000259" key="16">
    <source>
        <dbReference type="PROSITE" id="PS50112"/>
    </source>
</evidence>
<dbReference type="InterPro" id="IPR003660">
    <property type="entry name" value="HAMP_dom"/>
</dbReference>
<evidence type="ECO:0000259" key="14">
    <source>
        <dbReference type="PROSITE" id="PS50109"/>
    </source>
</evidence>
<dbReference type="SMART" id="SM00387">
    <property type="entry name" value="HATPase_c"/>
    <property type="match status" value="1"/>
</dbReference>
<feature type="domain" description="HAMP" evidence="17">
    <location>
        <begin position="297"/>
        <end position="348"/>
    </location>
</feature>
<dbReference type="Gene3D" id="6.10.340.10">
    <property type="match status" value="1"/>
</dbReference>
<dbReference type="SMART" id="SM00091">
    <property type="entry name" value="PAS"/>
    <property type="match status" value="1"/>
</dbReference>
<dbReference type="PANTHER" id="PTHR43065:SF42">
    <property type="entry name" value="TWO-COMPONENT SENSOR PPRA"/>
    <property type="match status" value="1"/>
</dbReference>
<dbReference type="InterPro" id="IPR033479">
    <property type="entry name" value="dCache_1"/>
</dbReference>
<dbReference type="InterPro" id="IPR001789">
    <property type="entry name" value="Sig_transdc_resp-reg_receiver"/>
</dbReference>
<evidence type="ECO:0000256" key="4">
    <source>
        <dbReference type="ARBA" id="ARBA00022475"/>
    </source>
</evidence>
<dbReference type="SUPFAM" id="SSF55874">
    <property type="entry name" value="ATPase domain of HSP90 chaperone/DNA topoisomerase II/histidine kinase"/>
    <property type="match status" value="1"/>
</dbReference>
<evidence type="ECO:0000256" key="11">
    <source>
        <dbReference type="PROSITE-ProRule" id="PRU00169"/>
    </source>
</evidence>
<dbReference type="InterPro" id="IPR035965">
    <property type="entry name" value="PAS-like_dom_sf"/>
</dbReference>
<keyword evidence="6" id="KW-0808">Transferase</keyword>
<keyword evidence="19" id="KW-1185">Reference proteome</keyword>
<dbReference type="InterPro" id="IPR036890">
    <property type="entry name" value="HATPase_C_sf"/>
</dbReference>
<evidence type="ECO:0000256" key="5">
    <source>
        <dbReference type="ARBA" id="ARBA00022553"/>
    </source>
</evidence>
<keyword evidence="10 13" id="KW-0472">Membrane</keyword>
<dbReference type="InterPro" id="IPR004358">
    <property type="entry name" value="Sig_transdc_His_kin-like_C"/>
</dbReference>
<feature type="transmembrane region" description="Helical" evidence="13">
    <location>
        <begin position="7"/>
        <end position="27"/>
    </location>
</feature>
<evidence type="ECO:0000256" key="3">
    <source>
        <dbReference type="ARBA" id="ARBA00012438"/>
    </source>
</evidence>
<dbReference type="Pfam" id="PF02518">
    <property type="entry name" value="HATPase_c"/>
    <property type="match status" value="1"/>
</dbReference>
<evidence type="ECO:0000256" key="13">
    <source>
        <dbReference type="SAM" id="Phobius"/>
    </source>
</evidence>
<reference evidence="18 19" key="1">
    <citation type="submission" date="2022-07" db="EMBL/GenBank/DDBJ databases">
        <authorList>
            <person name="Li W.-J."/>
            <person name="Deng Q.-Q."/>
        </authorList>
    </citation>
    <scope>NUCLEOTIDE SEQUENCE [LARGE SCALE GENOMIC DNA]</scope>
    <source>
        <strain evidence="18 19">SYSU M60028</strain>
    </source>
</reference>
<dbReference type="Pfam" id="PF00512">
    <property type="entry name" value="HisKA"/>
    <property type="match status" value="1"/>
</dbReference>
<gene>
    <name evidence="18" type="ORF">NK718_10625</name>
</gene>
<dbReference type="SMART" id="SM00448">
    <property type="entry name" value="REC"/>
    <property type="match status" value="1"/>
</dbReference>
<feature type="modified residue" description="4-aspartylphosphate" evidence="11">
    <location>
        <position position="801"/>
    </location>
</feature>
<comment type="caution">
    <text evidence="18">The sequence shown here is derived from an EMBL/GenBank/DDBJ whole genome shotgun (WGS) entry which is preliminary data.</text>
</comment>
<evidence type="ECO:0000313" key="18">
    <source>
        <dbReference type="EMBL" id="MCP8938971.1"/>
    </source>
</evidence>
<dbReference type="PROSITE" id="PS50112">
    <property type="entry name" value="PAS"/>
    <property type="match status" value="1"/>
</dbReference>
<dbReference type="SUPFAM" id="SSF52172">
    <property type="entry name" value="CheY-like"/>
    <property type="match status" value="1"/>
</dbReference>
<dbReference type="PROSITE" id="PS50885">
    <property type="entry name" value="HAMP"/>
    <property type="match status" value="1"/>
</dbReference>
<dbReference type="InterPro" id="IPR036097">
    <property type="entry name" value="HisK_dim/P_sf"/>
</dbReference>
<dbReference type="InterPro" id="IPR003661">
    <property type="entry name" value="HisK_dim/P_dom"/>
</dbReference>
<dbReference type="PANTHER" id="PTHR43065">
    <property type="entry name" value="SENSOR HISTIDINE KINASE"/>
    <property type="match status" value="1"/>
</dbReference>
<keyword evidence="7 13" id="KW-0812">Transmembrane</keyword>
<dbReference type="Pfam" id="PF02743">
    <property type="entry name" value="dCache_1"/>
    <property type="match status" value="1"/>
</dbReference>
<keyword evidence="5 11" id="KW-0597">Phosphoprotein</keyword>
<keyword evidence="12" id="KW-0175">Coiled coil</keyword>
<dbReference type="CDD" id="cd00082">
    <property type="entry name" value="HisKA"/>
    <property type="match status" value="1"/>
</dbReference>
<feature type="transmembrane region" description="Helical" evidence="13">
    <location>
        <begin position="277"/>
        <end position="299"/>
    </location>
</feature>
<name>A0ABT1LBU9_9HYPH</name>
<dbReference type="Proteomes" id="UP001205890">
    <property type="component" value="Unassembled WGS sequence"/>
</dbReference>
<feature type="coiled-coil region" evidence="12">
    <location>
        <begin position="343"/>
        <end position="370"/>
    </location>
</feature>
<dbReference type="SMART" id="SM00388">
    <property type="entry name" value="HisKA"/>
    <property type="match status" value="1"/>
</dbReference>
<keyword evidence="8" id="KW-0418">Kinase</keyword>
<dbReference type="EMBL" id="JANCLU010000008">
    <property type="protein sequence ID" value="MCP8938971.1"/>
    <property type="molecule type" value="Genomic_DNA"/>
</dbReference>
<keyword evidence="9 13" id="KW-1133">Transmembrane helix</keyword>
<evidence type="ECO:0000256" key="8">
    <source>
        <dbReference type="ARBA" id="ARBA00022777"/>
    </source>
</evidence>
<dbReference type="Gene3D" id="3.40.50.2300">
    <property type="match status" value="1"/>
</dbReference>
<evidence type="ECO:0000259" key="17">
    <source>
        <dbReference type="PROSITE" id="PS50885"/>
    </source>
</evidence>
<comment type="catalytic activity">
    <reaction evidence="1">
        <text>ATP + protein L-histidine = ADP + protein N-phospho-L-histidine.</text>
        <dbReference type="EC" id="2.7.13.3"/>
    </reaction>
</comment>
<evidence type="ECO:0000256" key="10">
    <source>
        <dbReference type="ARBA" id="ARBA00023136"/>
    </source>
</evidence>
<dbReference type="CDD" id="cd18774">
    <property type="entry name" value="PDC2_HK_sensor"/>
    <property type="match status" value="1"/>
</dbReference>
<dbReference type="Gene3D" id="3.30.565.10">
    <property type="entry name" value="Histidine kinase-like ATPase, C-terminal domain"/>
    <property type="match status" value="1"/>
</dbReference>
<dbReference type="PROSITE" id="PS50110">
    <property type="entry name" value="RESPONSE_REGULATORY"/>
    <property type="match status" value="1"/>
</dbReference>
<evidence type="ECO:0000256" key="7">
    <source>
        <dbReference type="ARBA" id="ARBA00022692"/>
    </source>
</evidence>
<feature type="domain" description="PAS" evidence="16">
    <location>
        <begin position="386"/>
        <end position="441"/>
    </location>
</feature>
<dbReference type="NCBIfam" id="TIGR00229">
    <property type="entry name" value="sensory_box"/>
    <property type="match status" value="1"/>
</dbReference>
<protein>
    <recommendedName>
        <fullName evidence="3">histidine kinase</fullName>
        <ecNumber evidence="3">2.7.13.3</ecNumber>
    </recommendedName>
</protein>
<evidence type="ECO:0000256" key="9">
    <source>
        <dbReference type="ARBA" id="ARBA00022989"/>
    </source>
</evidence>
<evidence type="ECO:0000313" key="19">
    <source>
        <dbReference type="Proteomes" id="UP001205890"/>
    </source>
</evidence>
<dbReference type="InterPro" id="IPR000014">
    <property type="entry name" value="PAS"/>
</dbReference>
<dbReference type="SUPFAM" id="SSF47384">
    <property type="entry name" value="Homodimeric domain of signal transducing histidine kinase"/>
    <property type="match status" value="1"/>
</dbReference>
<dbReference type="Pfam" id="PF00072">
    <property type="entry name" value="Response_reg"/>
    <property type="match status" value="1"/>
</dbReference>
<proteinExistence type="predicted"/>
<dbReference type="CDD" id="cd00130">
    <property type="entry name" value="PAS"/>
    <property type="match status" value="1"/>
</dbReference>
<evidence type="ECO:0000256" key="1">
    <source>
        <dbReference type="ARBA" id="ARBA00000085"/>
    </source>
</evidence>
<evidence type="ECO:0000259" key="15">
    <source>
        <dbReference type="PROSITE" id="PS50110"/>
    </source>
</evidence>
<dbReference type="PROSITE" id="PS50109">
    <property type="entry name" value="HIS_KIN"/>
    <property type="match status" value="1"/>
</dbReference>
<dbReference type="SUPFAM" id="SSF55785">
    <property type="entry name" value="PYP-like sensor domain (PAS domain)"/>
    <property type="match status" value="1"/>
</dbReference>
<keyword evidence="4" id="KW-1003">Cell membrane</keyword>
<dbReference type="RefSeq" id="WP_254741561.1">
    <property type="nucleotide sequence ID" value="NZ_JANCLU010000008.1"/>
</dbReference>
<dbReference type="EC" id="2.7.13.3" evidence="3"/>
<organism evidence="18 19">
    <name type="scientific">Alsobacter ponti</name>
    <dbReference type="NCBI Taxonomy" id="2962936"/>
    <lineage>
        <taxon>Bacteria</taxon>
        <taxon>Pseudomonadati</taxon>
        <taxon>Pseudomonadota</taxon>
        <taxon>Alphaproteobacteria</taxon>
        <taxon>Hyphomicrobiales</taxon>
        <taxon>Alsobacteraceae</taxon>
        <taxon>Alsobacter</taxon>
    </lineage>
</organism>
<feature type="domain" description="Response regulatory" evidence="15">
    <location>
        <begin position="752"/>
        <end position="865"/>
    </location>
</feature>
<sequence length="874" mass="93620">MSTRARLVMLVTAALMPAVLFIAWLAVRYTADEQGRHRAQALALSQQVSTAVDREIVALQAALEALATSPALQDGNLAAFDAQARRVLQFRGSFVAMRERSAQQVINTGLPFGTKLPVSRDPVVLGVDREVFATQRIVVSDLYVGAATGLKLVLIAAPVVIGGEVRYSLNIALDPARLADILIAQAPSPEWTVAIVDKRDRIVARNRLHERFLGSEATPSMRESTAKGDRGAWMGVTLEGTTTVSAFTRSPLTGWRIAVGVPQEVIDAPRRQLASILGAWAAAALALSILLAGFFARFVERPLERLTRAARELGEGDTVTPIATGLREADAVGDALADASALILRREEDLREAQRALHEANAALQRRVDERTADRDRLWRLSTDLMVVHRPDGVIVAANPAWTATLGWSEGELVGASLYDFFDPADAARTRERVDGMERPGGSDRFEARCRGRDGSWRWLAWTATEGNGLIHGVARDVTAEKIATEELERAQAALRQSQKMEAVGQLTGGIAHDFNNLLQAVSGQLELIRRQAGEATRVRRWADNGLQAVERGTRLTAQLLAFSRIQRLELRPVVVSELVGGMRDLLAQTLGPMIVIRADIAAPGVAVLADATQLELALLNLAINARDAMPEGGALTISTALCRVADDPELKPGDYLELRVADTGAGMTAEVAARAFDPFFTTKGVGKGTGLGLSQVYGLARQAGGTARIDTRPGRGTTVSLILPVAAQGAPAEPPPARTEPTSAEAGDGARVLVIDDDHDVRAWLVESLTELGYRPEEAEDGPSGLALLRKRRPDLVVLDFAMPGMTGAEVARIVRQEDATLPIILATGYADTAALSTVLGPGTILLRKPFGQSELAAAVRRMLDAAASQAAR</sequence>
<feature type="domain" description="Histidine kinase" evidence="14">
    <location>
        <begin position="510"/>
        <end position="728"/>
    </location>
</feature>
<accession>A0ABT1LBU9</accession>
<dbReference type="InterPro" id="IPR005467">
    <property type="entry name" value="His_kinase_dom"/>
</dbReference>
<comment type="subcellular location">
    <subcellularLocation>
        <location evidence="2">Cell membrane</location>
        <topology evidence="2">Multi-pass membrane protein</topology>
    </subcellularLocation>
</comment>
<dbReference type="Gene3D" id="3.30.450.20">
    <property type="entry name" value="PAS domain"/>
    <property type="match status" value="1"/>
</dbReference>
<evidence type="ECO:0000256" key="2">
    <source>
        <dbReference type="ARBA" id="ARBA00004651"/>
    </source>
</evidence>
<dbReference type="Pfam" id="PF13426">
    <property type="entry name" value="PAS_9"/>
    <property type="match status" value="1"/>
</dbReference>
<dbReference type="PRINTS" id="PR00344">
    <property type="entry name" value="BCTRLSENSOR"/>
</dbReference>